<name>A0A1L2JXT4_9CAUD</name>
<reference evidence="1 2" key="1">
    <citation type="journal article" date="2016" name="Appl. Environ. Microbiol.">
        <title>Novel variants of Streptococcus thermophilus bacteriophages indicate genetic recombination across phages from different bacterial species.</title>
        <authorList>
            <person name="Szymczak P."/>
            <person name="Janzen T."/>
            <person name="Neves A.R."/>
            <person name="Kot W."/>
            <person name="Hansen L.H."/>
            <person name="Lametsch R."/>
            <person name="Neve H."/>
            <person name="Franz C.M."/>
            <person name="Vogensen F.K."/>
        </authorList>
    </citation>
    <scope>NUCLEOTIDE SEQUENCE [LARGE SCALE GENOMIC DNA]</scope>
    <source>
        <strain evidence="1 2">CHPC1151</strain>
    </source>
</reference>
<protein>
    <submittedName>
        <fullName evidence="1">Uncharacterized protein</fullName>
    </submittedName>
</protein>
<gene>
    <name evidence="1" type="ORF">CHPC1151_0014</name>
</gene>
<keyword evidence="2" id="KW-1185">Reference proteome</keyword>
<sequence length="120" mass="13409">MVVIKKRSNVIPVDFGEFKLEFPVSDSNIKRMKAVGEDLQAKGKAFQETSDEEALGALKALVEDGFNQIFDDKEAFNQVYAFAGNSTINAMFYLIEAIKGISEEFENQNSKAALDKYLND</sequence>
<evidence type="ECO:0000313" key="2">
    <source>
        <dbReference type="Proteomes" id="UP000223410"/>
    </source>
</evidence>
<evidence type="ECO:0000313" key="1">
    <source>
        <dbReference type="EMBL" id="APC45880.1"/>
    </source>
</evidence>
<dbReference type="EMBL" id="KX879643">
    <property type="protein sequence ID" value="APC45880.1"/>
    <property type="molecule type" value="Genomic_DNA"/>
</dbReference>
<dbReference type="Proteomes" id="UP000223410">
    <property type="component" value="Segment"/>
</dbReference>
<accession>A0A1L2JXT4</accession>
<organism evidence="1 2">
    <name type="scientific">Streptococcus phage CHPC1151</name>
    <dbReference type="NCBI Taxonomy" id="1913083"/>
    <lineage>
        <taxon>Viruses</taxon>
        <taxon>Duplodnaviria</taxon>
        <taxon>Heunggongvirae</taxon>
        <taxon>Uroviricota</taxon>
        <taxon>Caudoviricetes</taxon>
        <taxon>Aliceevansviridae</taxon>
        <taxon>Vansinderenvirus</taxon>
        <taxon>Vansinderenvirus CHPC1232</taxon>
    </lineage>
</organism>
<proteinExistence type="predicted"/>